<dbReference type="Pfam" id="PF02954">
    <property type="entry name" value="HTH_8"/>
    <property type="match status" value="1"/>
</dbReference>
<dbReference type="RefSeq" id="WP_213682109.1">
    <property type="nucleotide sequence ID" value="NZ_CP074572.1"/>
</dbReference>
<keyword evidence="5" id="KW-1185">Reference proteome</keyword>
<dbReference type="SMART" id="SM00448">
    <property type="entry name" value="REC"/>
    <property type="match status" value="1"/>
</dbReference>
<dbReference type="Proteomes" id="UP000676428">
    <property type="component" value="Chromosome"/>
</dbReference>
<dbReference type="Gene3D" id="1.10.10.60">
    <property type="entry name" value="Homeodomain-like"/>
    <property type="match status" value="1"/>
</dbReference>
<protein>
    <submittedName>
        <fullName evidence="4">Response regulator</fullName>
    </submittedName>
</protein>
<dbReference type="Gene3D" id="3.40.50.2300">
    <property type="match status" value="1"/>
</dbReference>
<dbReference type="InterPro" id="IPR002197">
    <property type="entry name" value="HTH_Fis"/>
</dbReference>
<name>A0ABX8DFH9_9GAMM</name>
<dbReference type="PRINTS" id="PR01590">
    <property type="entry name" value="HTHFIS"/>
</dbReference>
<dbReference type="InterPro" id="IPR001789">
    <property type="entry name" value="Sig_transdc_resp-reg_receiver"/>
</dbReference>
<evidence type="ECO:0000256" key="1">
    <source>
        <dbReference type="ARBA" id="ARBA00023125"/>
    </source>
</evidence>
<feature type="domain" description="Response regulatory" evidence="3">
    <location>
        <begin position="3"/>
        <end position="117"/>
    </location>
</feature>
<evidence type="ECO:0000313" key="4">
    <source>
        <dbReference type="EMBL" id="QVK23483.1"/>
    </source>
</evidence>
<evidence type="ECO:0000256" key="2">
    <source>
        <dbReference type="PROSITE-ProRule" id="PRU00169"/>
    </source>
</evidence>
<dbReference type="InterPro" id="IPR039420">
    <property type="entry name" value="WalR-like"/>
</dbReference>
<gene>
    <name evidence="4" type="ORF">KHX94_01480</name>
</gene>
<dbReference type="PROSITE" id="PS50110">
    <property type="entry name" value="RESPONSE_REGULATORY"/>
    <property type="match status" value="1"/>
</dbReference>
<dbReference type="Pfam" id="PF00072">
    <property type="entry name" value="Response_reg"/>
    <property type="match status" value="1"/>
</dbReference>
<feature type="modified residue" description="4-aspartylphosphate" evidence="2">
    <location>
        <position position="52"/>
    </location>
</feature>
<sequence>MQKIIVIDDDVSYLQVLQRRLQHAGAYEVSIFTSATAALQQPVQQIDAILLDMMLEQASGLDAIPALKKHFNPTQFIMLTGYASIATTVEAMRRGATDYLAKPVGLNEILQRLQGSNNANFVADGKPLTPAQVEWEHIQRTLLDHAGNISATAKALGLHRRTLQRKLQKHSPARIRD</sequence>
<proteinExistence type="predicted"/>
<evidence type="ECO:0000259" key="3">
    <source>
        <dbReference type="PROSITE" id="PS50110"/>
    </source>
</evidence>
<dbReference type="EMBL" id="CP074572">
    <property type="protein sequence ID" value="QVK23483.1"/>
    <property type="molecule type" value="Genomic_DNA"/>
</dbReference>
<keyword evidence="2" id="KW-0597">Phosphoprotein</keyword>
<dbReference type="InterPro" id="IPR011006">
    <property type="entry name" value="CheY-like_superfamily"/>
</dbReference>
<dbReference type="PANTHER" id="PTHR48111">
    <property type="entry name" value="REGULATOR OF RPOS"/>
    <property type="match status" value="1"/>
</dbReference>
<accession>A0ABX8DFH9</accession>
<reference evidence="4 5" key="1">
    <citation type="journal article" date="2012" name="Int. J. Syst. Evol. Microbiol.">
        <title>Shewanella dokdonensis sp. nov., isolated from seawater.</title>
        <authorList>
            <person name="Sung H.R."/>
            <person name="Yoon J.H."/>
            <person name="Ghim S.Y."/>
        </authorList>
    </citation>
    <scope>NUCLEOTIDE SEQUENCE [LARGE SCALE GENOMIC DNA]</scope>
    <source>
        <strain evidence="4 5">DSM 23626</strain>
    </source>
</reference>
<dbReference type="SUPFAM" id="SSF52172">
    <property type="entry name" value="CheY-like"/>
    <property type="match status" value="1"/>
</dbReference>
<organism evidence="4 5">
    <name type="scientific">Shewanella dokdonensis</name>
    <dbReference type="NCBI Taxonomy" id="712036"/>
    <lineage>
        <taxon>Bacteria</taxon>
        <taxon>Pseudomonadati</taxon>
        <taxon>Pseudomonadota</taxon>
        <taxon>Gammaproteobacteria</taxon>
        <taxon>Alteromonadales</taxon>
        <taxon>Shewanellaceae</taxon>
        <taxon>Shewanella</taxon>
    </lineage>
</organism>
<dbReference type="PANTHER" id="PTHR48111:SF56">
    <property type="entry name" value="TETRATHIONATE RESPONSE REGULATORY PROTEIN TTRR"/>
    <property type="match status" value="1"/>
</dbReference>
<keyword evidence="1" id="KW-0238">DNA-binding</keyword>
<evidence type="ECO:0000313" key="5">
    <source>
        <dbReference type="Proteomes" id="UP000676428"/>
    </source>
</evidence>